<feature type="region of interest" description="Disordered" evidence="10">
    <location>
        <begin position="485"/>
        <end position="517"/>
    </location>
</feature>
<dbReference type="AlphaFoldDB" id="A0A177EGS9"/>
<gene>
    <name evidence="14" type="ORF">NEDG_01852</name>
</gene>
<evidence type="ECO:0000259" key="12">
    <source>
        <dbReference type="PROSITE" id="PS51194"/>
    </source>
</evidence>
<comment type="caution">
    <text evidence="14">The sequence shown here is derived from an EMBL/GenBank/DDBJ whole genome shotgun (WGS) entry which is preliminary data.</text>
</comment>
<dbReference type="GO" id="GO:0003676">
    <property type="term" value="F:nucleic acid binding"/>
    <property type="evidence" value="ECO:0007669"/>
    <property type="project" value="InterPro"/>
</dbReference>
<dbReference type="PANTHER" id="PTHR47958">
    <property type="entry name" value="ATP-DEPENDENT RNA HELICASE DBP3"/>
    <property type="match status" value="1"/>
</dbReference>
<dbReference type="FunFam" id="3.40.50.300:FF:000079">
    <property type="entry name" value="probable ATP-dependent RNA helicase DDX17"/>
    <property type="match status" value="1"/>
</dbReference>
<keyword evidence="15" id="KW-1185">Reference proteome</keyword>
<dbReference type="STRING" id="1805483.A0A177EGS9"/>
<keyword evidence="6 9" id="KW-0067">ATP-binding</keyword>
<feature type="domain" description="Helicase C-terminal" evidence="12">
    <location>
        <begin position="332"/>
        <end position="484"/>
    </location>
</feature>
<evidence type="ECO:0000256" key="8">
    <source>
        <dbReference type="PROSITE-ProRule" id="PRU00552"/>
    </source>
</evidence>
<evidence type="ECO:0000259" key="11">
    <source>
        <dbReference type="PROSITE" id="PS51192"/>
    </source>
</evidence>
<feature type="domain" description="Helicase ATP-binding" evidence="11">
    <location>
        <begin position="129"/>
        <end position="304"/>
    </location>
</feature>
<dbReference type="SUPFAM" id="SSF52540">
    <property type="entry name" value="P-loop containing nucleoside triphosphate hydrolases"/>
    <property type="match status" value="1"/>
</dbReference>
<keyword evidence="5 9" id="KW-0347">Helicase</keyword>
<evidence type="ECO:0000256" key="2">
    <source>
        <dbReference type="ARBA" id="ARBA00012552"/>
    </source>
</evidence>
<dbReference type="Gene3D" id="3.40.50.300">
    <property type="entry name" value="P-loop containing nucleotide triphosphate hydrolases"/>
    <property type="match status" value="2"/>
</dbReference>
<dbReference type="GO" id="GO:0005634">
    <property type="term" value="C:nucleus"/>
    <property type="evidence" value="ECO:0007669"/>
    <property type="project" value="UniProtKB-SubCell"/>
</dbReference>
<feature type="region of interest" description="Disordered" evidence="10">
    <location>
        <begin position="1"/>
        <end position="42"/>
    </location>
</feature>
<dbReference type="PROSITE" id="PS51195">
    <property type="entry name" value="Q_MOTIF"/>
    <property type="match status" value="1"/>
</dbReference>
<dbReference type="Pfam" id="PF00271">
    <property type="entry name" value="Helicase_C"/>
    <property type="match status" value="1"/>
</dbReference>
<dbReference type="InterPro" id="IPR000629">
    <property type="entry name" value="RNA-helicase_DEAD-box_CS"/>
</dbReference>
<evidence type="ECO:0000259" key="13">
    <source>
        <dbReference type="PROSITE" id="PS51195"/>
    </source>
</evidence>
<feature type="short sequence motif" description="Q motif" evidence="8">
    <location>
        <begin position="98"/>
        <end position="126"/>
    </location>
</feature>
<dbReference type="GO" id="GO:0003724">
    <property type="term" value="F:RNA helicase activity"/>
    <property type="evidence" value="ECO:0007669"/>
    <property type="project" value="UniProtKB-EC"/>
</dbReference>
<dbReference type="RefSeq" id="XP_067544802.1">
    <property type="nucleotide sequence ID" value="XM_067689270.1"/>
</dbReference>
<dbReference type="Pfam" id="PF00270">
    <property type="entry name" value="DEAD"/>
    <property type="match status" value="1"/>
</dbReference>
<evidence type="ECO:0000256" key="1">
    <source>
        <dbReference type="ARBA" id="ARBA00004123"/>
    </source>
</evidence>
<dbReference type="GO" id="GO:0016787">
    <property type="term" value="F:hydrolase activity"/>
    <property type="evidence" value="ECO:0007669"/>
    <property type="project" value="UniProtKB-KW"/>
</dbReference>
<name>A0A177EGS9_9MICR</name>
<proteinExistence type="inferred from homology"/>
<evidence type="ECO:0000313" key="15">
    <source>
        <dbReference type="Proteomes" id="UP000185944"/>
    </source>
</evidence>
<dbReference type="SMART" id="SM00490">
    <property type="entry name" value="HELICc"/>
    <property type="match status" value="1"/>
</dbReference>
<keyword evidence="4 9" id="KW-0378">Hydrolase</keyword>
<dbReference type="VEuPathDB" id="MicrosporidiaDB:NEDG_01852"/>
<feature type="compositionally biased region" description="Gly residues" evidence="10">
    <location>
        <begin position="490"/>
        <end position="517"/>
    </location>
</feature>
<sequence length="517" mass="57182">MAYNNKSYDRNSRQGSDFKRQGDSWGGERKENGYSKFSSGPRRSFADTVAKDNGAVAFEKEFYAEHPEVQNLSEQQVEALRQSFDMGIIGEGVPKPCMNFEHMGFPINVLKEFSHAGYTVPTPIQAQGWPMALCGRDMVGVANTGSGKTLSFILPALIHAKAQMPLRAGDGPIVLVLAPTRELVSQIEEEAAKYARLFGLRTASVFGGVPAGPQKGALRRGVEVLIATPGRLIDLYDQKAFFMSRVSFLVLDEADRMLDMGFEPQLKKIIPETNQKRQTLMWSATWPKEVKSLARNYMKDYIQVKIGSAELTANAKIIQKTSIVDTWEKDRTLSDVLSEIAGDDDRNTPRIIIFCNQKRRCDDLVDKMQEYGWPAEAIHGDKAQNQRDRIIADFKAGKKAILVATDVAARGLDVKDVKAVINYDFPTNCEDYIHRIGRTARGNCTEGYSYTFFSPKEDRGNAKKYAAILKESNQDVPEELATMALSRGGSAPGGNRRYGGGNGGGYRGGNSGGRGKW</sequence>
<dbReference type="InterPro" id="IPR001650">
    <property type="entry name" value="Helicase_C-like"/>
</dbReference>
<dbReference type="FunFam" id="3.40.50.300:FF:000008">
    <property type="entry name" value="ATP-dependent RNA helicase RhlB"/>
    <property type="match status" value="1"/>
</dbReference>
<evidence type="ECO:0000313" key="14">
    <source>
        <dbReference type="EMBL" id="OAG31078.1"/>
    </source>
</evidence>
<dbReference type="GeneID" id="93648202"/>
<keyword evidence="7" id="KW-0539">Nucleus</keyword>
<dbReference type="GO" id="GO:0005524">
    <property type="term" value="F:ATP binding"/>
    <property type="evidence" value="ECO:0007669"/>
    <property type="project" value="UniProtKB-KW"/>
</dbReference>
<dbReference type="CDD" id="cd18787">
    <property type="entry name" value="SF2_C_DEAD"/>
    <property type="match status" value="1"/>
</dbReference>
<dbReference type="PROSITE" id="PS00039">
    <property type="entry name" value="DEAD_ATP_HELICASE"/>
    <property type="match status" value="1"/>
</dbReference>
<dbReference type="InterPro" id="IPR014001">
    <property type="entry name" value="Helicase_ATP-bd"/>
</dbReference>
<organism evidence="14 15">
    <name type="scientific">Nematocida displodere</name>
    <dbReference type="NCBI Taxonomy" id="1805483"/>
    <lineage>
        <taxon>Eukaryota</taxon>
        <taxon>Fungi</taxon>
        <taxon>Fungi incertae sedis</taxon>
        <taxon>Microsporidia</taxon>
        <taxon>Nematocida</taxon>
    </lineage>
</organism>
<feature type="domain" description="DEAD-box RNA helicase Q" evidence="13">
    <location>
        <begin position="98"/>
        <end position="126"/>
    </location>
</feature>
<comment type="similarity">
    <text evidence="9">Belongs to the DEAD box helicase family.</text>
</comment>
<dbReference type="InterPro" id="IPR027417">
    <property type="entry name" value="P-loop_NTPase"/>
</dbReference>
<evidence type="ECO:0000256" key="10">
    <source>
        <dbReference type="SAM" id="MobiDB-lite"/>
    </source>
</evidence>
<evidence type="ECO:0000256" key="5">
    <source>
        <dbReference type="ARBA" id="ARBA00022806"/>
    </source>
</evidence>
<protein>
    <recommendedName>
        <fullName evidence="2">RNA helicase</fullName>
        <ecNumber evidence="2">3.6.4.13</ecNumber>
    </recommendedName>
</protein>
<accession>A0A177EGS9</accession>
<dbReference type="EC" id="3.6.4.13" evidence="2"/>
<dbReference type="Proteomes" id="UP000185944">
    <property type="component" value="Unassembled WGS sequence"/>
</dbReference>
<dbReference type="OrthoDB" id="196131at2759"/>
<dbReference type="SMART" id="SM00487">
    <property type="entry name" value="DEXDc"/>
    <property type="match status" value="1"/>
</dbReference>
<evidence type="ECO:0000256" key="4">
    <source>
        <dbReference type="ARBA" id="ARBA00022801"/>
    </source>
</evidence>
<evidence type="ECO:0000256" key="3">
    <source>
        <dbReference type="ARBA" id="ARBA00022741"/>
    </source>
</evidence>
<feature type="compositionally biased region" description="Basic and acidic residues" evidence="10">
    <location>
        <begin position="7"/>
        <end position="33"/>
    </location>
</feature>
<comment type="subcellular location">
    <subcellularLocation>
        <location evidence="1">Nucleus</location>
    </subcellularLocation>
</comment>
<dbReference type="PROSITE" id="PS51194">
    <property type="entry name" value="HELICASE_CTER"/>
    <property type="match status" value="1"/>
</dbReference>
<keyword evidence="3 9" id="KW-0547">Nucleotide-binding</keyword>
<dbReference type="InterPro" id="IPR011545">
    <property type="entry name" value="DEAD/DEAH_box_helicase_dom"/>
</dbReference>
<dbReference type="EMBL" id="LTDL01000022">
    <property type="protein sequence ID" value="OAG31078.1"/>
    <property type="molecule type" value="Genomic_DNA"/>
</dbReference>
<dbReference type="InterPro" id="IPR014014">
    <property type="entry name" value="RNA_helicase_DEAD_Q_motif"/>
</dbReference>
<dbReference type="PROSITE" id="PS51192">
    <property type="entry name" value="HELICASE_ATP_BIND_1"/>
    <property type="match status" value="1"/>
</dbReference>
<evidence type="ECO:0000256" key="7">
    <source>
        <dbReference type="ARBA" id="ARBA00023242"/>
    </source>
</evidence>
<evidence type="ECO:0000256" key="6">
    <source>
        <dbReference type="ARBA" id="ARBA00022840"/>
    </source>
</evidence>
<reference evidence="14 15" key="1">
    <citation type="submission" date="2016-02" db="EMBL/GenBank/DDBJ databases">
        <title>Discovery of a natural microsporidian pathogen with a broad tissue tropism in Caenorhabditis elegans.</title>
        <authorList>
            <person name="Luallen R.J."/>
            <person name="Reinke A.W."/>
            <person name="Tong L."/>
            <person name="Botts M.R."/>
            <person name="Felix M.-A."/>
            <person name="Troemel E.R."/>
        </authorList>
    </citation>
    <scope>NUCLEOTIDE SEQUENCE [LARGE SCALE GENOMIC DNA]</scope>
    <source>
        <strain evidence="14 15">JUm2807</strain>
    </source>
</reference>
<evidence type="ECO:0000256" key="9">
    <source>
        <dbReference type="RuleBase" id="RU000492"/>
    </source>
</evidence>